<evidence type="ECO:0000259" key="1">
    <source>
        <dbReference type="Pfam" id="PF00248"/>
    </source>
</evidence>
<dbReference type="PANTHER" id="PTHR43312:SF1">
    <property type="entry name" value="NADP-DEPENDENT OXIDOREDUCTASE DOMAIN-CONTAINING PROTEIN"/>
    <property type="match status" value="1"/>
</dbReference>
<dbReference type="AlphaFoldDB" id="A0A1F5YPG9"/>
<feature type="domain" description="NADP-dependent oxidoreductase" evidence="1">
    <location>
        <begin position="1"/>
        <end position="121"/>
    </location>
</feature>
<sequence>MLEPCGKNNVATIIRVPLDEGSLTGKFTEKTTFPKGDFRKHFFRGNNLLATVKKVAGLQKFREKKYPERSLAELALLFTLSHPDTSTVIVGMKSREQLRANLKVAGLDLLSPAQMKELKAFEWQREFWTEEVEA</sequence>
<dbReference type="STRING" id="1817867.A3F83_15230"/>
<dbReference type="Gene3D" id="3.20.20.100">
    <property type="entry name" value="NADP-dependent oxidoreductase domain"/>
    <property type="match status" value="1"/>
</dbReference>
<accession>A0A1F5YPG9</accession>
<dbReference type="PANTHER" id="PTHR43312">
    <property type="entry name" value="D-THREO-ALDOSE 1-DEHYDROGENASE"/>
    <property type="match status" value="1"/>
</dbReference>
<dbReference type="Proteomes" id="UP000179129">
    <property type="component" value="Unassembled WGS sequence"/>
</dbReference>
<comment type="caution">
    <text evidence="2">The sequence shown here is derived from an EMBL/GenBank/DDBJ whole genome shotgun (WGS) entry which is preliminary data.</text>
</comment>
<dbReference type="InterPro" id="IPR023210">
    <property type="entry name" value="NADP_OxRdtase_dom"/>
</dbReference>
<dbReference type="Pfam" id="PF00248">
    <property type="entry name" value="Aldo_ket_red"/>
    <property type="match status" value="1"/>
</dbReference>
<protein>
    <recommendedName>
        <fullName evidence="1">NADP-dependent oxidoreductase domain-containing protein</fullName>
    </recommendedName>
</protein>
<gene>
    <name evidence="2" type="ORF">A3F83_15230</name>
</gene>
<dbReference type="SUPFAM" id="SSF51430">
    <property type="entry name" value="NAD(P)-linked oxidoreductase"/>
    <property type="match status" value="1"/>
</dbReference>
<evidence type="ECO:0000313" key="2">
    <source>
        <dbReference type="EMBL" id="OGG02108.1"/>
    </source>
</evidence>
<dbReference type="InterPro" id="IPR053135">
    <property type="entry name" value="AKR2_Oxidoreductase"/>
</dbReference>
<organism evidence="2 3">
    <name type="scientific">Candidatus Glassbacteria bacterium RIFCSPLOWO2_12_FULL_58_11</name>
    <dbReference type="NCBI Taxonomy" id="1817867"/>
    <lineage>
        <taxon>Bacteria</taxon>
        <taxon>Candidatus Glassiibacteriota</taxon>
    </lineage>
</organism>
<dbReference type="EMBL" id="MFIX01000196">
    <property type="protein sequence ID" value="OGG02108.1"/>
    <property type="molecule type" value="Genomic_DNA"/>
</dbReference>
<evidence type="ECO:0000313" key="3">
    <source>
        <dbReference type="Proteomes" id="UP000179129"/>
    </source>
</evidence>
<reference evidence="2 3" key="1">
    <citation type="journal article" date="2016" name="Nat. Commun.">
        <title>Thousands of microbial genomes shed light on interconnected biogeochemical processes in an aquifer system.</title>
        <authorList>
            <person name="Anantharaman K."/>
            <person name="Brown C.T."/>
            <person name="Hug L.A."/>
            <person name="Sharon I."/>
            <person name="Castelle C.J."/>
            <person name="Probst A.J."/>
            <person name="Thomas B.C."/>
            <person name="Singh A."/>
            <person name="Wilkins M.J."/>
            <person name="Karaoz U."/>
            <person name="Brodie E.L."/>
            <person name="Williams K.H."/>
            <person name="Hubbard S.S."/>
            <person name="Banfield J.F."/>
        </authorList>
    </citation>
    <scope>NUCLEOTIDE SEQUENCE [LARGE SCALE GENOMIC DNA]</scope>
</reference>
<proteinExistence type="predicted"/>
<dbReference type="InterPro" id="IPR036812">
    <property type="entry name" value="NAD(P)_OxRdtase_dom_sf"/>
</dbReference>
<name>A0A1F5YPG9_9BACT</name>